<keyword evidence="2" id="KW-0479">Metal-binding</keyword>
<keyword evidence="3 7" id="KW-0378">Hydrolase</keyword>
<evidence type="ECO:0000256" key="3">
    <source>
        <dbReference type="ARBA" id="ARBA00022801"/>
    </source>
</evidence>
<dbReference type="InterPro" id="IPR000917">
    <property type="entry name" value="Sulfatase_N"/>
</dbReference>
<dbReference type="PANTHER" id="PTHR42693">
    <property type="entry name" value="ARYLSULFATASE FAMILY MEMBER"/>
    <property type="match status" value="1"/>
</dbReference>
<dbReference type="PANTHER" id="PTHR42693:SF53">
    <property type="entry name" value="ENDO-4-O-SULFATASE"/>
    <property type="match status" value="1"/>
</dbReference>
<dbReference type="PROSITE" id="PS00523">
    <property type="entry name" value="SULFATASE_1"/>
    <property type="match status" value="1"/>
</dbReference>
<keyword evidence="5" id="KW-0732">Signal</keyword>
<dbReference type="CDD" id="cd16027">
    <property type="entry name" value="SGSH"/>
    <property type="match status" value="1"/>
</dbReference>
<dbReference type="GO" id="GO:0004065">
    <property type="term" value="F:arylsulfatase activity"/>
    <property type="evidence" value="ECO:0007669"/>
    <property type="project" value="UniProtKB-EC"/>
</dbReference>
<dbReference type="InterPro" id="IPR024607">
    <property type="entry name" value="Sulfatase_CS"/>
</dbReference>
<dbReference type="Pfam" id="PF13646">
    <property type="entry name" value="HEAT_2"/>
    <property type="match status" value="1"/>
</dbReference>
<dbReference type="InterPro" id="IPR017850">
    <property type="entry name" value="Alkaline_phosphatase_core_sf"/>
</dbReference>
<evidence type="ECO:0000256" key="1">
    <source>
        <dbReference type="ARBA" id="ARBA00008779"/>
    </source>
</evidence>
<dbReference type="InterPro" id="IPR016024">
    <property type="entry name" value="ARM-type_fold"/>
</dbReference>
<dbReference type="Gene3D" id="3.40.720.10">
    <property type="entry name" value="Alkaline Phosphatase, subunit A"/>
    <property type="match status" value="1"/>
</dbReference>
<dbReference type="Proteomes" id="UP000316476">
    <property type="component" value="Unassembled WGS sequence"/>
</dbReference>
<dbReference type="InterPro" id="IPR011989">
    <property type="entry name" value="ARM-like"/>
</dbReference>
<evidence type="ECO:0000256" key="5">
    <source>
        <dbReference type="SAM" id="SignalP"/>
    </source>
</evidence>
<evidence type="ECO:0000313" key="7">
    <source>
        <dbReference type="EMBL" id="TWU62554.1"/>
    </source>
</evidence>
<dbReference type="InterPro" id="IPR050738">
    <property type="entry name" value="Sulfatase"/>
</dbReference>
<dbReference type="SUPFAM" id="SSF53649">
    <property type="entry name" value="Alkaline phosphatase-like"/>
    <property type="match status" value="1"/>
</dbReference>
<evidence type="ECO:0000256" key="2">
    <source>
        <dbReference type="ARBA" id="ARBA00022723"/>
    </source>
</evidence>
<dbReference type="Pfam" id="PF00884">
    <property type="entry name" value="Sulfatase"/>
    <property type="match status" value="1"/>
</dbReference>
<accession>A0A5C6FMN7</accession>
<keyword evidence="4" id="KW-0106">Calcium</keyword>
<dbReference type="EC" id="3.1.6.1" evidence="7"/>
<sequence length="636" mass="72905" precursor="true">MKPLKSLLCTLLLFVAVNALGDDPRPNILWITLEDIGPDLGCYDLRYADTPNIDRLALEGTRYTRAWSNAGMCAPARATLITGMYPPGIGTQNMRSEVRTPEFVRAFSEYLRQAGYFTSNHDKTDYNWAAPKTTWTVQSKDWFDDGWRRRGTDQPFFTVINIGDTHASQMYWRGEEKYQRRVKELGPKRLCHPDEVDVPPYYPDQPEIRAEIARYQNNISYADGVVGEILDQLDDDGLADTTIVFLFSDHGPGFPRSKGWCFYSSLHVPLIVRVPQAFRQYAPSEPGHADDRIVSFVDFGPTVLSLGGIEPPSHMQGQPFLGEFKTSARRLAFSYRDRMDERFDLIRSVWDGRFHYIRNYFPRLPWFHGQTRYYPHTQASYQVWQEFADMGRLQESTAIYMAHEKPAEMLFDTQADPHELNNLVSDPAYATQLEALRTELRDWQDGIIDLGFMPESMWHERLSDRDSATRYETVRQQPGLYPLQQLRQLADRLPNAGHTAAMLKAFQSDNRAEQFWGGMGLLANHVDNDTIRAELHRQLDNPSPTIAVISAQALAELGETEASLPILLRVLDHDDPLIGLRAANAIDQLGQRARPVLQELVAHEKQLSKLDMREEPLGKQFIHWTLQHTLETFSNQ</sequence>
<feature type="signal peptide" evidence="5">
    <location>
        <begin position="1"/>
        <end position="21"/>
    </location>
</feature>
<reference evidence="7 8" key="1">
    <citation type="submission" date="2019-02" db="EMBL/GenBank/DDBJ databases">
        <title>Deep-cultivation of Planctomycetes and their phenomic and genomic characterization uncovers novel biology.</title>
        <authorList>
            <person name="Wiegand S."/>
            <person name="Jogler M."/>
            <person name="Boedeker C."/>
            <person name="Pinto D."/>
            <person name="Vollmers J."/>
            <person name="Rivas-Marin E."/>
            <person name="Kohn T."/>
            <person name="Peeters S.H."/>
            <person name="Heuer A."/>
            <person name="Rast P."/>
            <person name="Oberbeckmann S."/>
            <person name="Bunk B."/>
            <person name="Jeske O."/>
            <person name="Meyerdierks A."/>
            <person name="Storesund J.E."/>
            <person name="Kallscheuer N."/>
            <person name="Luecker S."/>
            <person name="Lage O.M."/>
            <person name="Pohl T."/>
            <person name="Merkel B.J."/>
            <person name="Hornburger P."/>
            <person name="Mueller R.-W."/>
            <person name="Bruemmer F."/>
            <person name="Labrenz M."/>
            <person name="Spormann A.M."/>
            <person name="Op Den Camp H."/>
            <person name="Overmann J."/>
            <person name="Amann R."/>
            <person name="Jetten M.S.M."/>
            <person name="Mascher T."/>
            <person name="Medema M.H."/>
            <person name="Devos D.P."/>
            <person name="Kaster A.-K."/>
            <person name="Ovreas L."/>
            <person name="Rohde M."/>
            <person name="Galperin M.Y."/>
            <person name="Jogler C."/>
        </authorList>
    </citation>
    <scope>NUCLEOTIDE SEQUENCE [LARGE SCALE GENOMIC DNA]</scope>
    <source>
        <strain evidence="7 8">V7</strain>
    </source>
</reference>
<name>A0A5C6FMN7_9PLAN</name>
<feature type="domain" description="Sulfatase N-terminal" evidence="6">
    <location>
        <begin position="26"/>
        <end position="309"/>
    </location>
</feature>
<dbReference type="OrthoDB" id="9763613at2"/>
<comment type="similarity">
    <text evidence="1">Belongs to the sulfatase family.</text>
</comment>
<evidence type="ECO:0000259" key="6">
    <source>
        <dbReference type="Pfam" id="PF00884"/>
    </source>
</evidence>
<organism evidence="7 8">
    <name type="scientific">Crateriforma conspicua</name>
    <dbReference type="NCBI Taxonomy" id="2527996"/>
    <lineage>
        <taxon>Bacteria</taxon>
        <taxon>Pseudomonadati</taxon>
        <taxon>Planctomycetota</taxon>
        <taxon>Planctomycetia</taxon>
        <taxon>Planctomycetales</taxon>
        <taxon>Planctomycetaceae</taxon>
        <taxon>Crateriforma</taxon>
    </lineage>
</organism>
<comment type="caution">
    <text evidence="7">The sequence shown here is derived from an EMBL/GenBank/DDBJ whole genome shotgun (WGS) entry which is preliminary data.</text>
</comment>
<evidence type="ECO:0000313" key="8">
    <source>
        <dbReference type="Proteomes" id="UP000316476"/>
    </source>
</evidence>
<proteinExistence type="inferred from homology"/>
<protein>
    <submittedName>
        <fullName evidence="7">Arylsulfatase</fullName>
        <ecNumber evidence="7">3.1.6.1</ecNumber>
    </submittedName>
</protein>
<dbReference type="EMBL" id="SJPZ01000002">
    <property type="protein sequence ID" value="TWU62554.1"/>
    <property type="molecule type" value="Genomic_DNA"/>
</dbReference>
<dbReference type="AlphaFoldDB" id="A0A5C6FMN7"/>
<evidence type="ECO:0000256" key="4">
    <source>
        <dbReference type="ARBA" id="ARBA00022837"/>
    </source>
</evidence>
<dbReference type="SUPFAM" id="SSF48371">
    <property type="entry name" value="ARM repeat"/>
    <property type="match status" value="1"/>
</dbReference>
<dbReference type="GO" id="GO:0046872">
    <property type="term" value="F:metal ion binding"/>
    <property type="evidence" value="ECO:0007669"/>
    <property type="project" value="UniProtKB-KW"/>
</dbReference>
<dbReference type="RefSeq" id="WP_146415342.1">
    <property type="nucleotide sequence ID" value="NZ_SJPZ01000002.1"/>
</dbReference>
<feature type="chain" id="PRO_5023133000" evidence="5">
    <location>
        <begin position="22"/>
        <end position="636"/>
    </location>
</feature>
<dbReference type="Gene3D" id="1.25.10.10">
    <property type="entry name" value="Leucine-rich Repeat Variant"/>
    <property type="match status" value="1"/>
</dbReference>
<gene>
    <name evidence="7" type="primary">atsA_89</name>
    <name evidence="7" type="ORF">V7x_42890</name>
</gene>